<evidence type="ECO:0000313" key="2">
    <source>
        <dbReference type="Proteomes" id="UP000255224"/>
    </source>
</evidence>
<proteinExistence type="predicted"/>
<sequence>MERNLLPIFRNKVKLVFSELDEADAAILGASALVWEK</sequence>
<organism evidence="1 2">
    <name type="scientific">Chryseobacterium carnipullorum</name>
    <dbReference type="NCBI Taxonomy" id="1124835"/>
    <lineage>
        <taxon>Bacteria</taxon>
        <taxon>Pseudomonadati</taxon>
        <taxon>Bacteroidota</taxon>
        <taxon>Flavobacteriia</taxon>
        <taxon>Flavobacteriales</taxon>
        <taxon>Weeksellaceae</taxon>
        <taxon>Chryseobacterium group</taxon>
        <taxon>Chryseobacterium</taxon>
    </lineage>
</organism>
<accession>A0A376ESJ1</accession>
<dbReference type="AlphaFoldDB" id="A0A376ESJ1"/>
<evidence type="ECO:0008006" key="3">
    <source>
        <dbReference type="Google" id="ProtNLM"/>
    </source>
</evidence>
<gene>
    <name evidence="1" type="ORF">NCTC13533_05329</name>
</gene>
<name>A0A376ESJ1_CHRCU</name>
<evidence type="ECO:0000313" key="1">
    <source>
        <dbReference type="EMBL" id="STD13002.1"/>
    </source>
</evidence>
<dbReference type="EMBL" id="UFVQ01000003">
    <property type="protein sequence ID" value="STD13002.1"/>
    <property type="molecule type" value="Genomic_DNA"/>
</dbReference>
<protein>
    <recommendedName>
        <fullName evidence="3">Glucokinase</fullName>
    </recommendedName>
</protein>
<reference evidence="1 2" key="1">
    <citation type="submission" date="2018-06" db="EMBL/GenBank/DDBJ databases">
        <authorList>
            <consortium name="Pathogen Informatics"/>
            <person name="Doyle S."/>
        </authorList>
    </citation>
    <scope>NUCLEOTIDE SEQUENCE [LARGE SCALE GENOMIC DNA]</scope>
    <source>
        <strain evidence="1 2">NCTC13533</strain>
    </source>
</reference>
<dbReference type="Proteomes" id="UP000255224">
    <property type="component" value="Unassembled WGS sequence"/>
</dbReference>